<evidence type="ECO:0000259" key="2">
    <source>
        <dbReference type="Pfam" id="PF00651"/>
    </source>
</evidence>
<gene>
    <name evidence="3" type="ORF">HYPSUDRAFT_213202</name>
</gene>
<dbReference type="Pfam" id="PF00651">
    <property type="entry name" value="BTB"/>
    <property type="match status" value="1"/>
</dbReference>
<dbReference type="SUPFAM" id="SSF54695">
    <property type="entry name" value="POZ domain"/>
    <property type="match status" value="1"/>
</dbReference>
<evidence type="ECO:0000313" key="4">
    <source>
        <dbReference type="Proteomes" id="UP000054270"/>
    </source>
</evidence>
<accession>A0A0D2P6U5</accession>
<evidence type="ECO:0000256" key="1">
    <source>
        <dbReference type="SAM" id="MobiDB-lite"/>
    </source>
</evidence>
<evidence type="ECO:0000313" key="3">
    <source>
        <dbReference type="EMBL" id="KJA26644.1"/>
    </source>
</evidence>
<proteinExistence type="predicted"/>
<reference evidence="4" key="1">
    <citation type="submission" date="2014-04" db="EMBL/GenBank/DDBJ databases">
        <title>Evolutionary Origins and Diversification of the Mycorrhizal Mutualists.</title>
        <authorList>
            <consortium name="DOE Joint Genome Institute"/>
            <consortium name="Mycorrhizal Genomics Consortium"/>
            <person name="Kohler A."/>
            <person name="Kuo A."/>
            <person name="Nagy L.G."/>
            <person name="Floudas D."/>
            <person name="Copeland A."/>
            <person name="Barry K.W."/>
            <person name="Cichocki N."/>
            <person name="Veneault-Fourrey C."/>
            <person name="LaButti K."/>
            <person name="Lindquist E.A."/>
            <person name="Lipzen A."/>
            <person name="Lundell T."/>
            <person name="Morin E."/>
            <person name="Murat C."/>
            <person name="Riley R."/>
            <person name="Ohm R."/>
            <person name="Sun H."/>
            <person name="Tunlid A."/>
            <person name="Henrissat B."/>
            <person name="Grigoriev I.V."/>
            <person name="Hibbett D.S."/>
            <person name="Martin F."/>
        </authorList>
    </citation>
    <scope>NUCLEOTIDE SEQUENCE [LARGE SCALE GENOMIC DNA]</scope>
    <source>
        <strain evidence="4">FD-334 SS-4</strain>
    </source>
</reference>
<dbReference type="OMA" id="MEAYCEV"/>
<dbReference type="InterPro" id="IPR000210">
    <property type="entry name" value="BTB/POZ_dom"/>
</dbReference>
<keyword evidence="4" id="KW-1185">Reference proteome</keyword>
<sequence length="340" mass="38537">MSSNPPPTKRKRTEADISDSDLTSLPEETIECSAQFWFDDGNVVLQAEFTQFRVHRSILLHHSPVMEDCFQFPQPEGAPTIEGCPLVHLPESAMDISNMCGLLYGTYHVDVKNVTSSYLETMLLLGRKYGITSFTTSAKNFLQQLFPPSLTKWDTAQEDVKKIAGRNTGFLFDVFNLAYEYPIPSIMPPLLMAMCTIYSLAQITSGIPRRPKPRAILTHNAKQYCMYGRAVFLKLSLEAFMEAYCEVRDDEFEYTIPTSTCDSHSACLERLRDIMTEIVMRHITSDAVEFPQAATRMRPYSDGLLCFPCFAHIQELIGESRYEVWEKLPAALKMFEAAVA</sequence>
<dbReference type="AlphaFoldDB" id="A0A0D2P6U5"/>
<feature type="domain" description="BTB" evidence="2">
    <location>
        <begin position="42"/>
        <end position="144"/>
    </location>
</feature>
<name>A0A0D2P6U5_HYPSF</name>
<dbReference type="Gene3D" id="3.30.710.10">
    <property type="entry name" value="Potassium Channel Kv1.1, Chain A"/>
    <property type="match status" value="1"/>
</dbReference>
<dbReference type="InterPro" id="IPR011333">
    <property type="entry name" value="SKP1/BTB/POZ_sf"/>
</dbReference>
<dbReference type="EMBL" id="KN817527">
    <property type="protein sequence ID" value="KJA26644.1"/>
    <property type="molecule type" value="Genomic_DNA"/>
</dbReference>
<feature type="region of interest" description="Disordered" evidence="1">
    <location>
        <begin position="1"/>
        <end position="21"/>
    </location>
</feature>
<protein>
    <recommendedName>
        <fullName evidence="2">BTB domain-containing protein</fullName>
    </recommendedName>
</protein>
<dbReference type="Proteomes" id="UP000054270">
    <property type="component" value="Unassembled WGS sequence"/>
</dbReference>
<organism evidence="3 4">
    <name type="scientific">Hypholoma sublateritium (strain FD-334 SS-4)</name>
    <dbReference type="NCBI Taxonomy" id="945553"/>
    <lineage>
        <taxon>Eukaryota</taxon>
        <taxon>Fungi</taxon>
        <taxon>Dikarya</taxon>
        <taxon>Basidiomycota</taxon>
        <taxon>Agaricomycotina</taxon>
        <taxon>Agaricomycetes</taxon>
        <taxon>Agaricomycetidae</taxon>
        <taxon>Agaricales</taxon>
        <taxon>Agaricineae</taxon>
        <taxon>Strophariaceae</taxon>
        <taxon>Hypholoma</taxon>
    </lineage>
</organism>
<dbReference type="OrthoDB" id="3217871at2759"/>